<proteinExistence type="predicted"/>
<keyword evidence="1" id="KW-1133">Transmembrane helix</keyword>
<name>A0A0F9ITN7_9ZZZZ</name>
<organism evidence="2">
    <name type="scientific">marine sediment metagenome</name>
    <dbReference type="NCBI Taxonomy" id="412755"/>
    <lineage>
        <taxon>unclassified sequences</taxon>
        <taxon>metagenomes</taxon>
        <taxon>ecological metagenomes</taxon>
    </lineage>
</organism>
<reference evidence="2" key="1">
    <citation type="journal article" date="2015" name="Nature">
        <title>Complex archaea that bridge the gap between prokaryotes and eukaryotes.</title>
        <authorList>
            <person name="Spang A."/>
            <person name="Saw J.H."/>
            <person name="Jorgensen S.L."/>
            <person name="Zaremba-Niedzwiedzka K."/>
            <person name="Martijn J."/>
            <person name="Lind A.E."/>
            <person name="van Eijk R."/>
            <person name="Schleper C."/>
            <person name="Guy L."/>
            <person name="Ettema T.J."/>
        </authorList>
    </citation>
    <scope>NUCLEOTIDE SEQUENCE</scope>
</reference>
<dbReference type="Pfam" id="PF05150">
    <property type="entry name" value="Legionella_OMP"/>
    <property type="match status" value="1"/>
</dbReference>
<dbReference type="InterPro" id="IPR007825">
    <property type="entry name" value="Major_OMP_Legionella"/>
</dbReference>
<gene>
    <name evidence="2" type="ORF">LCGC14_1539050</name>
</gene>
<keyword evidence="1" id="KW-0472">Membrane</keyword>
<sequence>MFNNNLRTIIRIVFVFFMIVMTDIHANNGLPNISVRPEAQRKTIDIFADTLYWHTSETLDWAFTLTSSQNSVQTAYKTFSFDWAPGFCIGLGYNMEYDEWDTQASYTRFQSKATDHASGPVTPAFLAARLSLLEPFSTGRASLNIHYNIFDWDLGRSFLVSEYLFLRPSIGLRGGWINQVIHSEWTIPNFLDLFFFSASENLKQRFQGGGPKGGLRGKWCFGNIRKNSFSFIGHLEVGYLWGHWSIRDKYVDNLSTVISVITLDRNFGSFVLHSFMGFGWDCNFNHDRSHFGLKLGYEIEDWFNHCQIFSDASGSQNNDLIFQGLNFGLHFDF</sequence>
<evidence type="ECO:0000256" key="1">
    <source>
        <dbReference type="SAM" id="Phobius"/>
    </source>
</evidence>
<comment type="caution">
    <text evidence="2">The sequence shown here is derived from an EMBL/GenBank/DDBJ whole genome shotgun (WGS) entry which is preliminary data.</text>
</comment>
<feature type="transmembrane region" description="Helical" evidence="1">
    <location>
        <begin position="9"/>
        <end position="26"/>
    </location>
</feature>
<evidence type="ECO:0008006" key="3">
    <source>
        <dbReference type="Google" id="ProtNLM"/>
    </source>
</evidence>
<dbReference type="EMBL" id="LAZR01011626">
    <property type="protein sequence ID" value="KKM60714.1"/>
    <property type="molecule type" value="Genomic_DNA"/>
</dbReference>
<protein>
    <recommendedName>
        <fullName evidence="3">Protochlamydia outer membrane protein domain-containing protein</fullName>
    </recommendedName>
</protein>
<evidence type="ECO:0000313" key="2">
    <source>
        <dbReference type="EMBL" id="KKM60714.1"/>
    </source>
</evidence>
<keyword evidence="1" id="KW-0812">Transmembrane</keyword>
<accession>A0A0F9ITN7</accession>
<dbReference type="AlphaFoldDB" id="A0A0F9ITN7"/>